<dbReference type="GO" id="GO:0016020">
    <property type="term" value="C:membrane"/>
    <property type="evidence" value="ECO:0007669"/>
    <property type="project" value="UniProtKB-SubCell"/>
</dbReference>
<feature type="transmembrane region" description="Helical" evidence="3">
    <location>
        <begin position="87"/>
        <end position="104"/>
    </location>
</feature>
<organism evidence="4 5">
    <name type="scientific">Candidatus Shapirobacteria bacterium CG11_big_fil_rev_8_21_14_0_20_40_12</name>
    <dbReference type="NCBI Taxonomy" id="1974889"/>
    <lineage>
        <taxon>Bacteria</taxon>
        <taxon>Candidatus Shapironibacteriota</taxon>
    </lineage>
</organism>
<evidence type="ECO:0000313" key="4">
    <source>
        <dbReference type="EMBL" id="PIQ70229.1"/>
    </source>
</evidence>
<evidence type="ECO:0000256" key="3">
    <source>
        <dbReference type="SAM" id="Phobius"/>
    </source>
</evidence>
<name>A0A2H0KG61_9BACT</name>
<dbReference type="InterPro" id="IPR000462">
    <property type="entry name" value="CDP-OH_P_trans"/>
</dbReference>
<keyword evidence="3" id="KW-1133">Transmembrane helix</keyword>
<dbReference type="GO" id="GO:0008654">
    <property type="term" value="P:phospholipid biosynthetic process"/>
    <property type="evidence" value="ECO:0007669"/>
    <property type="project" value="InterPro"/>
</dbReference>
<feature type="transmembrane region" description="Helical" evidence="3">
    <location>
        <begin position="110"/>
        <end position="125"/>
    </location>
</feature>
<feature type="transmembrane region" description="Helical" evidence="3">
    <location>
        <begin position="243"/>
        <end position="263"/>
    </location>
</feature>
<dbReference type="Proteomes" id="UP000231371">
    <property type="component" value="Unassembled WGS sequence"/>
</dbReference>
<keyword evidence="2 3" id="KW-0472">Membrane</keyword>
<comment type="caution">
    <text evidence="4">The sequence shown here is derived from an EMBL/GenBank/DDBJ whole genome shotgun (WGS) entry which is preliminary data.</text>
</comment>
<dbReference type="AlphaFoldDB" id="A0A2H0KG61"/>
<evidence type="ECO:0008006" key="6">
    <source>
        <dbReference type="Google" id="ProtNLM"/>
    </source>
</evidence>
<proteinExistence type="predicted"/>
<protein>
    <recommendedName>
        <fullName evidence="6">CDP-alcohol phosphatidyltransferase</fullName>
    </recommendedName>
</protein>
<evidence type="ECO:0000313" key="5">
    <source>
        <dbReference type="Proteomes" id="UP000231371"/>
    </source>
</evidence>
<dbReference type="EMBL" id="PCVI01000026">
    <property type="protein sequence ID" value="PIQ70229.1"/>
    <property type="molecule type" value="Genomic_DNA"/>
</dbReference>
<evidence type="ECO:0000256" key="2">
    <source>
        <dbReference type="ARBA" id="ARBA00023136"/>
    </source>
</evidence>
<dbReference type="PANTHER" id="PTHR10414">
    <property type="entry name" value="ETHANOLAMINEPHOSPHOTRANSFERASE"/>
    <property type="match status" value="1"/>
</dbReference>
<feature type="transmembrane region" description="Helical" evidence="3">
    <location>
        <begin position="202"/>
        <end position="223"/>
    </location>
</feature>
<feature type="transmembrane region" description="Helical" evidence="3">
    <location>
        <begin position="146"/>
        <end position="165"/>
    </location>
</feature>
<dbReference type="Pfam" id="PF01066">
    <property type="entry name" value="CDP-OH_P_transf"/>
    <property type="match status" value="1"/>
</dbReference>
<accession>A0A2H0KG61</accession>
<dbReference type="Gene3D" id="1.20.120.1760">
    <property type="match status" value="1"/>
</dbReference>
<dbReference type="InterPro" id="IPR043130">
    <property type="entry name" value="CDP-OH_PTrfase_TM_dom"/>
</dbReference>
<gene>
    <name evidence="4" type="ORF">COV89_01680</name>
</gene>
<sequence length="273" mass="31233">MTVNGNKNRMFELFFEDEVEEIFSEQIVPVIKKWVKENVLENLQIEAVKYKRDEHEFINTGITARIEEKAKEYICPRIPSYINSDHLTVIGFIGILICAAGFILGSTEKLYLALVIIGLFINWFGDSFDGSLARFRKKTRPNYGYYIDHTVDSLSVIVAGIGFGYSSYLRIDLALITVALYLALETHVLILKSIENTFKLSFGLLGPTEFRIIISLLAVYMYFSKTFTFPVLGQMFSQYDIAIAILCLIMLITFITSMIKTGINLHKKDVLRW</sequence>
<dbReference type="GO" id="GO:0016780">
    <property type="term" value="F:phosphotransferase activity, for other substituted phosphate groups"/>
    <property type="evidence" value="ECO:0007669"/>
    <property type="project" value="InterPro"/>
</dbReference>
<reference evidence="4 5" key="1">
    <citation type="submission" date="2017-09" db="EMBL/GenBank/DDBJ databases">
        <title>Depth-based differentiation of microbial function through sediment-hosted aquifers and enrichment of novel symbionts in the deep terrestrial subsurface.</title>
        <authorList>
            <person name="Probst A.J."/>
            <person name="Ladd B."/>
            <person name="Jarett J.K."/>
            <person name="Geller-Mcgrath D.E."/>
            <person name="Sieber C.M."/>
            <person name="Emerson J.B."/>
            <person name="Anantharaman K."/>
            <person name="Thomas B.C."/>
            <person name="Malmstrom R."/>
            <person name="Stieglmeier M."/>
            <person name="Klingl A."/>
            <person name="Woyke T."/>
            <person name="Ryan C.M."/>
            <person name="Banfield J.F."/>
        </authorList>
    </citation>
    <scope>NUCLEOTIDE SEQUENCE [LARGE SCALE GENOMIC DNA]</scope>
    <source>
        <strain evidence="4">CG11_big_fil_rev_8_21_14_0_20_40_12</strain>
    </source>
</reference>
<evidence type="ECO:0000256" key="1">
    <source>
        <dbReference type="ARBA" id="ARBA00004370"/>
    </source>
</evidence>
<dbReference type="InterPro" id="IPR014472">
    <property type="entry name" value="CHOPT"/>
</dbReference>
<keyword evidence="3" id="KW-0812">Transmembrane</keyword>
<dbReference type="PANTHER" id="PTHR10414:SF37">
    <property type="entry name" value="BB IN A BOXCAR, ISOFORM C"/>
    <property type="match status" value="1"/>
</dbReference>
<comment type="subcellular location">
    <subcellularLocation>
        <location evidence="1">Membrane</location>
    </subcellularLocation>
</comment>
<feature type="transmembrane region" description="Helical" evidence="3">
    <location>
        <begin position="171"/>
        <end position="190"/>
    </location>
</feature>